<feature type="chain" id="PRO_5043592267" evidence="4">
    <location>
        <begin position="23"/>
        <end position="441"/>
    </location>
</feature>
<comment type="similarity">
    <text evidence="1">Belongs to the bacterial solute-binding protein 1 family.</text>
</comment>
<dbReference type="PANTHER" id="PTHR30061:SF50">
    <property type="entry name" value="MALTOSE_MALTODEXTRIN-BINDING PERIPLASMIC PROTEIN"/>
    <property type="match status" value="1"/>
</dbReference>
<name>A0AAU2VZU3_9ACTN</name>
<accession>A0AAU2VZU3</accession>
<evidence type="ECO:0000256" key="2">
    <source>
        <dbReference type="ARBA" id="ARBA00022448"/>
    </source>
</evidence>
<keyword evidence="2" id="KW-0813">Transport</keyword>
<dbReference type="InterPro" id="IPR006059">
    <property type="entry name" value="SBP"/>
</dbReference>
<protein>
    <submittedName>
        <fullName evidence="5">Extracellular solute-binding protein</fullName>
    </submittedName>
</protein>
<dbReference type="PANTHER" id="PTHR30061">
    <property type="entry name" value="MALTOSE-BINDING PERIPLASMIC PROTEIN"/>
    <property type="match status" value="1"/>
</dbReference>
<dbReference type="Gene3D" id="3.40.190.10">
    <property type="entry name" value="Periplasmic binding protein-like II"/>
    <property type="match status" value="1"/>
</dbReference>
<evidence type="ECO:0000313" key="5">
    <source>
        <dbReference type="EMBL" id="WTW73218.1"/>
    </source>
</evidence>
<feature type="signal peptide" evidence="4">
    <location>
        <begin position="1"/>
        <end position="22"/>
    </location>
</feature>
<dbReference type="GO" id="GO:1901982">
    <property type="term" value="F:maltose binding"/>
    <property type="evidence" value="ECO:0007669"/>
    <property type="project" value="TreeGrafter"/>
</dbReference>
<evidence type="ECO:0000256" key="3">
    <source>
        <dbReference type="ARBA" id="ARBA00022729"/>
    </source>
</evidence>
<reference evidence="5" key="1">
    <citation type="submission" date="2022-10" db="EMBL/GenBank/DDBJ databases">
        <title>The complete genomes of actinobacterial strains from the NBC collection.</title>
        <authorList>
            <person name="Joergensen T.S."/>
            <person name="Alvarez Arevalo M."/>
            <person name="Sterndorff E.B."/>
            <person name="Faurdal D."/>
            <person name="Vuksanovic O."/>
            <person name="Mourched A.-S."/>
            <person name="Charusanti P."/>
            <person name="Shaw S."/>
            <person name="Blin K."/>
            <person name="Weber T."/>
        </authorList>
    </citation>
    <scope>NUCLEOTIDE SEQUENCE</scope>
    <source>
        <strain evidence="5">NBC_00008</strain>
    </source>
</reference>
<gene>
    <name evidence="5" type="ORF">OG398_35800</name>
</gene>
<dbReference type="EMBL" id="CP108313">
    <property type="protein sequence ID" value="WTW73218.1"/>
    <property type="molecule type" value="Genomic_DNA"/>
</dbReference>
<sequence length="441" mass="45583">MKHSRFAVAGALGLASALTLTACNGSGTGGAGGGEQKVSDAKGKGKTLTVWIMQDDYSPESLKAMKKEFSAKTGAGVTIETQSWDGIATKLTTALATDSPPDVLDLGNTQVASYASSGGLMDLTPYAKDLRQGQKWLPGLEEPSTVDGRLYAVPGFAAARAVIYNKTMWSKAGVKKAPKTYAELTAALGKIRAANKASDFSPFYLPGQHWATGLQFIWDAGGEIATEQGDKWSAGLGSAKAQSGLAAFRKFQNAYSAPASRTADPQNPDQLQVFADGKAGAITATSGQIAQIEKANPALTDADLGSFPLPGTSGKAQPVMLGGAVWGVAAKSKQQDLALQWMKTAASPGVQDTWIGGHDGWNPNSAEANEKALAKAAPLKKGFFEAALNSRATPASPKWAALEADKSVNQLFSGVASGKKSPADAARDFDAAVDKALNAAG</sequence>
<dbReference type="GO" id="GO:0015768">
    <property type="term" value="P:maltose transport"/>
    <property type="evidence" value="ECO:0007669"/>
    <property type="project" value="TreeGrafter"/>
</dbReference>
<dbReference type="SUPFAM" id="SSF53850">
    <property type="entry name" value="Periplasmic binding protein-like II"/>
    <property type="match status" value="1"/>
</dbReference>
<dbReference type="PROSITE" id="PS51257">
    <property type="entry name" value="PROKAR_LIPOPROTEIN"/>
    <property type="match status" value="1"/>
</dbReference>
<dbReference type="GO" id="GO:0055052">
    <property type="term" value="C:ATP-binding cassette (ABC) transporter complex, substrate-binding subunit-containing"/>
    <property type="evidence" value="ECO:0007669"/>
    <property type="project" value="TreeGrafter"/>
</dbReference>
<evidence type="ECO:0000256" key="4">
    <source>
        <dbReference type="SAM" id="SignalP"/>
    </source>
</evidence>
<evidence type="ECO:0000256" key="1">
    <source>
        <dbReference type="ARBA" id="ARBA00008520"/>
    </source>
</evidence>
<organism evidence="5">
    <name type="scientific">Streptomyces sp. NBC_00008</name>
    <dbReference type="NCBI Taxonomy" id="2903610"/>
    <lineage>
        <taxon>Bacteria</taxon>
        <taxon>Bacillati</taxon>
        <taxon>Actinomycetota</taxon>
        <taxon>Actinomycetes</taxon>
        <taxon>Kitasatosporales</taxon>
        <taxon>Streptomycetaceae</taxon>
        <taxon>Streptomyces</taxon>
    </lineage>
</organism>
<dbReference type="AlphaFoldDB" id="A0AAU2VZU3"/>
<proteinExistence type="inferred from homology"/>
<keyword evidence="3 4" id="KW-0732">Signal</keyword>
<dbReference type="GO" id="GO:0042956">
    <property type="term" value="P:maltodextrin transmembrane transport"/>
    <property type="evidence" value="ECO:0007669"/>
    <property type="project" value="TreeGrafter"/>
</dbReference>
<dbReference type="Pfam" id="PF01547">
    <property type="entry name" value="SBP_bac_1"/>
    <property type="match status" value="1"/>
</dbReference>